<evidence type="ECO:0000256" key="2">
    <source>
        <dbReference type="SAM" id="Phobius"/>
    </source>
</evidence>
<feature type="region of interest" description="Disordered" evidence="1">
    <location>
        <begin position="35"/>
        <end position="56"/>
    </location>
</feature>
<protein>
    <recommendedName>
        <fullName evidence="5">DUF3618 domain-containing protein</fullName>
    </recommendedName>
</protein>
<keyword evidence="2" id="KW-0812">Transmembrane</keyword>
<dbReference type="EMBL" id="BAAAQM010000073">
    <property type="protein sequence ID" value="GAA2002090.1"/>
    <property type="molecule type" value="Genomic_DNA"/>
</dbReference>
<organism evidence="3 4">
    <name type="scientific">Catenulispora subtropica</name>
    <dbReference type="NCBI Taxonomy" id="450798"/>
    <lineage>
        <taxon>Bacteria</taxon>
        <taxon>Bacillati</taxon>
        <taxon>Actinomycetota</taxon>
        <taxon>Actinomycetes</taxon>
        <taxon>Catenulisporales</taxon>
        <taxon>Catenulisporaceae</taxon>
        <taxon>Catenulispora</taxon>
    </lineage>
</organism>
<feature type="compositionally biased region" description="Basic and acidic residues" evidence="1">
    <location>
        <begin position="35"/>
        <end position="48"/>
    </location>
</feature>
<accession>A0ABN2T8Z2</accession>
<comment type="caution">
    <text evidence="3">The sequence shown here is derived from an EMBL/GenBank/DDBJ whole genome shotgun (WGS) entry which is preliminary data.</text>
</comment>
<keyword evidence="4" id="KW-1185">Reference proteome</keyword>
<evidence type="ECO:0000256" key="1">
    <source>
        <dbReference type="SAM" id="MobiDB-lite"/>
    </source>
</evidence>
<feature type="transmembrane region" description="Helical" evidence="2">
    <location>
        <begin position="58"/>
        <end position="74"/>
    </location>
</feature>
<evidence type="ECO:0008006" key="5">
    <source>
        <dbReference type="Google" id="ProtNLM"/>
    </source>
</evidence>
<evidence type="ECO:0000313" key="3">
    <source>
        <dbReference type="EMBL" id="GAA2002090.1"/>
    </source>
</evidence>
<dbReference type="Proteomes" id="UP001499854">
    <property type="component" value="Unassembled WGS sequence"/>
</dbReference>
<sequence length="82" mass="8825">MNHSINEGVQAVRHTGQRVLDRVEAAAGEVAQEAREMGGRLTHHDAKAGKSRHKTGRIAGAAASAVAFIVALVVRRRHKHES</sequence>
<evidence type="ECO:0000313" key="4">
    <source>
        <dbReference type="Proteomes" id="UP001499854"/>
    </source>
</evidence>
<keyword evidence="2" id="KW-0472">Membrane</keyword>
<proteinExistence type="predicted"/>
<reference evidence="3 4" key="1">
    <citation type="journal article" date="2019" name="Int. J. Syst. Evol. Microbiol.">
        <title>The Global Catalogue of Microorganisms (GCM) 10K type strain sequencing project: providing services to taxonomists for standard genome sequencing and annotation.</title>
        <authorList>
            <consortium name="The Broad Institute Genomics Platform"/>
            <consortium name="The Broad Institute Genome Sequencing Center for Infectious Disease"/>
            <person name="Wu L."/>
            <person name="Ma J."/>
        </authorList>
    </citation>
    <scope>NUCLEOTIDE SEQUENCE [LARGE SCALE GENOMIC DNA]</scope>
    <source>
        <strain evidence="3 4">JCM 16013</strain>
    </source>
</reference>
<keyword evidence="2" id="KW-1133">Transmembrane helix</keyword>
<name>A0ABN2T8Z2_9ACTN</name>
<dbReference type="RefSeq" id="WP_344662432.1">
    <property type="nucleotide sequence ID" value="NZ_BAAAQM010000073.1"/>
</dbReference>
<gene>
    <name evidence="3" type="ORF">GCM10009838_80010</name>
</gene>